<name>A0A5J4UWY5_9EUKA</name>
<sequence length="231" mass="25827">MHRNLLRKDRSRPHTRGLYVGSEEAEALVGAEEETLANVRMGSLCVLATIQHYGNLIERRILLGGKMGYVEALGCRMSVAGGGCVERRRRWSFILIHQQPLQVGNGADDEEQEDVQIQRVGVTEDGESAQALFNATKLHEFLSGRGRHGLGRRECGILAQLVTERLETEGSFEEADALLFHGAGEVQSPVAECALMLSDEMILNWEGGRRWWYDSKELAKWKLNQRPNAGK</sequence>
<protein>
    <submittedName>
        <fullName evidence="1">Uncharacterized protein</fullName>
    </submittedName>
</protein>
<evidence type="ECO:0000313" key="2">
    <source>
        <dbReference type="Proteomes" id="UP000324800"/>
    </source>
</evidence>
<reference evidence="1 2" key="1">
    <citation type="submission" date="2019-03" db="EMBL/GenBank/DDBJ databases">
        <title>Single cell metagenomics reveals metabolic interactions within the superorganism composed of flagellate Streblomastix strix and complex community of Bacteroidetes bacteria on its surface.</title>
        <authorList>
            <person name="Treitli S.C."/>
            <person name="Kolisko M."/>
            <person name="Husnik F."/>
            <person name="Keeling P."/>
            <person name="Hampl V."/>
        </authorList>
    </citation>
    <scope>NUCLEOTIDE SEQUENCE [LARGE SCALE GENOMIC DNA]</scope>
    <source>
        <strain evidence="1">ST1C</strain>
    </source>
</reference>
<organism evidence="1 2">
    <name type="scientific">Streblomastix strix</name>
    <dbReference type="NCBI Taxonomy" id="222440"/>
    <lineage>
        <taxon>Eukaryota</taxon>
        <taxon>Metamonada</taxon>
        <taxon>Preaxostyla</taxon>
        <taxon>Oxymonadida</taxon>
        <taxon>Streblomastigidae</taxon>
        <taxon>Streblomastix</taxon>
    </lineage>
</organism>
<dbReference type="AlphaFoldDB" id="A0A5J4UWY5"/>
<proteinExistence type="predicted"/>
<dbReference type="Proteomes" id="UP000324800">
    <property type="component" value="Unassembled WGS sequence"/>
</dbReference>
<comment type="caution">
    <text evidence="1">The sequence shown here is derived from an EMBL/GenBank/DDBJ whole genome shotgun (WGS) entry which is preliminary data.</text>
</comment>
<evidence type="ECO:0000313" key="1">
    <source>
        <dbReference type="EMBL" id="KAA6374592.1"/>
    </source>
</evidence>
<dbReference type="EMBL" id="SNRW01011856">
    <property type="protein sequence ID" value="KAA6374592.1"/>
    <property type="molecule type" value="Genomic_DNA"/>
</dbReference>
<accession>A0A5J4UWY5</accession>
<gene>
    <name evidence="1" type="ORF">EZS28_029882</name>
</gene>